<keyword evidence="2" id="KW-0479">Metal-binding</keyword>
<evidence type="ECO:0000313" key="6">
    <source>
        <dbReference type="EMBL" id="MRI84564.1"/>
    </source>
</evidence>
<protein>
    <submittedName>
        <fullName evidence="6">MBL fold metallo-hydrolase</fullName>
    </submittedName>
</protein>
<keyword evidence="7" id="KW-1185">Reference proteome</keyword>
<dbReference type="InterPro" id="IPR051013">
    <property type="entry name" value="MBL_superfamily_lactonases"/>
</dbReference>
<dbReference type="SMART" id="SM00849">
    <property type="entry name" value="Lactamase_B"/>
    <property type="match status" value="1"/>
</dbReference>
<keyword evidence="3 6" id="KW-0378">Hydrolase</keyword>
<organism evidence="6 7">
    <name type="scientific">Fundicoccus ignavus</name>
    <dbReference type="NCBI Taxonomy" id="2664442"/>
    <lineage>
        <taxon>Bacteria</taxon>
        <taxon>Bacillati</taxon>
        <taxon>Bacillota</taxon>
        <taxon>Bacilli</taxon>
        <taxon>Lactobacillales</taxon>
        <taxon>Aerococcaceae</taxon>
        <taxon>Fundicoccus</taxon>
    </lineage>
</organism>
<dbReference type="PANTHER" id="PTHR42978:SF6">
    <property type="entry name" value="QUORUM-QUENCHING LACTONASE YTNP-RELATED"/>
    <property type="match status" value="1"/>
</dbReference>
<evidence type="ECO:0000256" key="2">
    <source>
        <dbReference type="ARBA" id="ARBA00022723"/>
    </source>
</evidence>
<dbReference type="CDD" id="cd07728">
    <property type="entry name" value="YtnP-like_MBL-fold"/>
    <property type="match status" value="1"/>
</dbReference>
<name>A0A6I2GD82_9LACT</name>
<dbReference type="PANTHER" id="PTHR42978">
    <property type="entry name" value="QUORUM-QUENCHING LACTONASE YTNP-RELATED-RELATED"/>
    <property type="match status" value="1"/>
</dbReference>
<dbReference type="InterPro" id="IPR001279">
    <property type="entry name" value="Metallo-B-lactamas"/>
</dbReference>
<dbReference type="Proteomes" id="UP000430975">
    <property type="component" value="Unassembled WGS sequence"/>
</dbReference>
<evidence type="ECO:0000259" key="5">
    <source>
        <dbReference type="SMART" id="SM00849"/>
    </source>
</evidence>
<dbReference type="GO" id="GO:0016787">
    <property type="term" value="F:hydrolase activity"/>
    <property type="evidence" value="ECO:0007669"/>
    <property type="project" value="UniProtKB-KW"/>
</dbReference>
<dbReference type="GO" id="GO:0046872">
    <property type="term" value="F:metal ion binding"/>
    <property type="evidence" value="ECO:0007669"/>
    <property type="project" value="UniProtKB-KW"/>
</dbReference>
<dbReference type="RefSeq" id="WP_153863066.1">
    <property type="nucleotide sequence ID" value="NZ_WJQS01000001.1"/>
</dbReference>
<dbReference type="Pfam" id="PF00753">
    <property type="entry name" value="Lactamase_B"/>
    <property type="match status" value="1"/>
</dbReference>
<proteinExistence type="inferred from homology"/>
<evidence type="ECO:0000256" key="1">
    <source>
        <dbReference type="ARBA" id="ARBA00007749"/>
    </source>
</evidence>
<dbReference type="InterPro" id="IPR036866">
    <property type="entry name" value="RibonucZ/Hydroxyglut_hydro"/>
</dbReference>
<dbReference type="EMBL" id="WJQS01000001">
    <property type="protein sequence ID" value="MRI84564.1"/>
    <property type="molecule type" value="Genomic_DNA"/>
</dbReference>
<sequence>MTLTWLEGMRYKLQDGGTLFGPVPKAVWQRFFPVNEANQIPEVLAPILIQYQGKNYLIDAGLGTDKLSEKQRRNLGVHSESRLVESLAELELTPEDIDVLLMTHMHNDHAGGLTRKTETGELVSTFPNATIYMTGIEWQEVREPNDRTKGTYLKENWEAIQDQVVTFERKLQVAPGLTMIHAGGHSRGMAIVKLDQADDTMLHMSDLMLTHAHKNPLWVGAVDDYPMESVAAKQEWLPQAFAKQWKFFFYHDPFYAVLQYDETGSEIIYHLDREVEPLTTWSDTQDKRLPFA</sequence>
<dbReference type="Gene3D" id="3.60.15.10">
    <property type="entry name" value="Ribonuclease Z/Hydroxyacylglutathione hydrolase-like"/>
    <property type="match status" value="1"/>
</dbReference>
<evidence type="ECO:0000313" key="7">
    <source>
        <dbReference type="Proteomes" id="UP000430975"/>
    </source>
</evidence>
<accession>A0A6I2GD82</accession>
<dbReference type="AlphaFoldDB" id="A0A6I2GD82"/>
<evidence type="ECO:0000256" key="4">
    <source>
        <dbReference type="ARBA" id="ARBA00022833"/>
    </source>
</evidence>
<keyword evidence="4" id="KW-0862">Zinc</keyword>
<comment type="similarity">
    <text evidence="1">Belongs to the metallo-beta-lactamase superfamily.</text>
</comment>
<dbReference type="SUPFAM" id="SSF56281">
    <property type="entry name" value="Metallo-hydrolase/oxidoreductase"/>
    <property type="match status" value="1"/>
</dbReference>
<gene>
    <name evidence="6" type="ORF">GIY09_01455</name>
</gene>
<feature type="domain" description="Metallo-beta-lactamase" evidence="5">
    <location>
        <begin position="43"/>
        <end position="251"/>
    </location>
</feature>
<evidence type="ECO:0000256" key="3">
    <source>
        <dbReference type="ARBA" id="ARBA00022801"/>
    </source>
</evidence>
<reference evidence="6 7" key="1">
    <citation type="submission" date="2019-11" db="EMBL/GenBank/DDBJ databases">
        <title>Characterisation of Fundicoccus ignavus gen. nov. sp. nov., a novel genus of the family Aerococcaceae isolated from bulk tank milk.</title>
        <authorList>
            <person name="Siebert A."/>
            <person name="Huptas C."/>
            <person name="Wenning M."/>
            <person name="Scherer S."/>
            <person name="Doll E.V."/>
        </authorList>
    </citation>
    <scope>NUCLEOTIDE SEQUENCE [LARGE SCALE GENOMIC DNA]</scope>
    <source>
        <strain evidence="6 7">WS4759</strain>
    </source>
</reference>
<comment type="caution">
    <text evidence="6">The sequence shown here is derived from an EMBL/GenBank/DDBJ whole genome shotgun (WGS) entry which is preliminary data.</text>
</comment>